<name>A0A4Y9TCR9_PSEFL</name>
<evidence type="ECO:0000313" key="1">
    <source>
        <dbReference type="EMBL" id="TFW42215.1"/>
    </source>
</evidence>
<dbReference type="Proteomes" id="UP000297322">
    <property type="component" value="Unassembled WGS sequence"/>
</dbReference>
<sequence>MNPKWLVPISLVLGLGLLGVAGATKPLQYAQLWLDQRDSPSTATASALAPLIDCVNRIDRDTRLAYYRLHAASPQAPEHDNFGDRNEPEPRIIQASVCSSLYTLKLERQQPGSPLIGLASVYAYRLQKLTSLTDKITAMPPPDGVPQGVQQMVAEAMNKPLLAQLVDVGEDYLAVSTGLRNQLEREDLSVRPAQLARIEARMGRDLHWHVLNYMIAARHAVDRIERDMRDASLTPQTVADLAAAVQAAADNGNAYKRLHPGNPRDEEASNLWYTISPAAEAYLAALTTLRQDWLAHAAPPQLSEDYYLVTRRYDALLSYYNRLARNAF</sequence>
<reference evidence="1 2" key="1">
    <citation type="submission" date="2019-03" db="EMBL/GenBank/DDBJ databases">
        <title>Biocontrol and xenobiotic degradation properties of endophytic Pseudomonas fluorescens strain BRZ63.</title>
        <authorList>
            <person name="Chlebek D.A."/>
            <person name="Pinski A."/>
            <person name="Zur J.P."/>
            <person name="Michalska J."/>
            <person name="Hupert-Kocurek K.T."/>
        </authorList>
    </citation>
    <scope>NUCLEOTIDE SEQUENCE [LARGE SCALE GENOMIC DNA]</scope>
    <source>
        <strain evidence="1 2">BRZ63</strain>
    </source>
</reference>
<organism evidence="1 2">
    <name type="scientific">Pseudomonas fluorescens</name>
    <dbReference type="NCBI Taxonomy" id="294"/>
    <lineage>
        <taxon>Bacteria</taxon>
        <taxon>Pseudomonadati</taxon>
        <taxon>Pseudomonadota</taxon>
        <taxon>Gammaproteobacteria</taxon>
        <taxon>Pseudomonadales</taxon>
        <taxon>Pseudomonadaceae</taxon>
        <taxon>Pseudomonas</taxon>
    </lineage>
</organism>
<evidence type="ECO:0000313" key="2">
    <source>
        <dbReference type="Proteomes" id="UP000297322"/>
    </source>
</evidence>
<proteinExistence type="predicted"/>
<dbReference type="EMBL" id="SPVI01000010">
    <property type="protein sequence ID" value="TFW42215.1"/>
    <property type="molecule type" value="Genomic_DNA"/>
</dbReference>
<dbReference type="InterPro" id="IPR024291">
    <property type="entry name" value="DUF3829"/>
</dbReference>
<gene>
    <name evidence="1" type="ORF">E4T65_17655</name>
</gene>
<dbReference type="AlphaFoldDB" id="A0A4Y9TCR9"/>
<comment type="caution">
    <text evidence="1">The sequence shown here is derived from an EMBL/GenBank/DDBJ whole genome shotgun (WGS) entry which is preliminary data.</text>
</comment>
<dbReference type="Pfam" id="PF12889">
    <property type="entry name" value="DUF3829"/>
    <property type="match status" value="1"/>
</dbReference>
<dbReference type="RefSeq" id="WP_065879060.1">
    <property type="nucleotide sequence ID" value="NZ_SPVI01000010.1"/>
</dbReference>
<protein>
    <submittedName>
        <fullName evidence="1">DUF3829 domain-containing protein</fullName>
    </submittedName>
</protein>
<accession>A0A4Y9TCR9</accession>